<dbReference type="InterPro" id="IPR011051">
    <property type="entry name" value="RmlC_Cupin_sf"/>
</dbReference>
<dbReference type="EMBL" id="UINC01161267">
    <property type="protein sequence ID" value="SVD60353.1"/>
    <property type="molecule type" value="Genomic_DNA"/>
</dbReference>
<sequence length="145" mass="16289">MNNQNDGKNTNSTEICSPQIFNWDEIDRYRFDEDDSEGQIISGAHMHLLRAVFEPGSIYPMHSHPHEQFSLLLSGQILLTVGNETREIGPGDGWYAASNVPHGGQIIGDQKAVFIDVYSPATRWIFDILDTAKKLPPVRPVDQKL</sequence>
<dbReference type="AlphaFoldDB" id="A0A382WNM6"/>
<dbReference type="InterPro" id="IPR014710">
    <property type="entry name" value="RmlC-like_jellyroll"/>
</dbReference>
<dbReference type="SUPFAM" id="SSF51182">
    <property type="entry name" value="RmlC-like cupins"/>
    <property type="match status" value="1"/>
</dbReference>
<dbReference type="CDD" id="cd02238">
    <property type="entry name" value="cupin_KdgF"/>
    <property type="match status" value="1"/>
</dbReference>
<dbReference type="InterPro" id="IPR052535">
    <property type="entry name" value="Bacilysin_H2HPP_isomerase"/>
</dbReference>
<gene>
    <name evidence="2" type="ORF">METZ01_LOCUS413207</name>
</gene>
<protein>
    <recommendedName>
        <fullName evidence="1">Cupin type-2 domain-containing protein</fullName>
    </recommendedName>
</protein>
<feature type="non-terminal residue" evidence="2">
    <location>
        <position position="145"/>
    </location>
</feature>
<dbReference type="Pfam" id="PF07883">
    <property type="entry name" value="Cupin_2"/>
    <property type="match status" value="1"/>
</dbReference>
<proteinExistence type="predicted"/>
<accession>A0A382WNM6</accession>
<dbReference type="PANTHER" id="PTHR40112">
    <property type="entry name" value="H2HPP ISOMERASE"/>
    <property type="match status" value="1"/>
</dbReference>
<dbReference type="PANTHER" id="PTHR40112:SF1">
    <property type="entry name" value="H2HPP ISOMERASE"/>
    <property type="match status" value="1"/>
</dbReference>
<name>A0A382WNM6_9ZZZZ</name>
<feature type="domain" description="Cupin type-2" evidence="1">
    <location>
        <begin position="51"/>
        <end position="118"/>
    </location>
</feature>
<organism evidence="2">
    <name type="scientific">marine metagenome</name>
    <dbReference type="NCBI Taxonomy" id="408172"/>
    <lineage>
        <taxon>unclassified sequences</taxon>
        <taxon>metagenomes</taxon>
        <taxon>ecological metagenomes</taxon>
    </lineage>
</organism>
<evidence type="ECO:0000313" key="2">
    <source>
        <dbReference type="EMBL" id="SVD60353.1"/>
    </source>
</evidence>
<reference evidence="2" key="1">
    <citation type="submission" date="2018-05" db="EMBL/GenBank/DDBJ databases">
        <authorList>
            <person name="Lanie J.A."/>
            <person name="Ng W.-L."/>
            <person name="Kazmierczak K.M."/>
            <person name="Andrzejewski T.M."/>
            <person name="Davidsen T.M."/>
            <person name="Wayne K.J."/>
            <person name="Tettelin H."/>
            <person name="Glass J.I."/>
            <person name="Rusch D."/>
            <person name="Podicherti R."/>
            <person name="Tsui H.-C.T."/>
            <person name="Winkler M.E."/>
        </authorList>
    </citation>
    <scope>NUCLEOTIDE SEQUENCE</scope>
</reference>
<dbReference type="InterPro" id="IPR013096">
    <property type="entry name" value="Cupin_2"/>
</dbReference>
<dbReference type="Gene3D" id="2.60.120.10">
    <property type="entry name" value="Jelly Rolls"/>
    <property type="match status" value="1"/>
</dbReference>
<evidence type="ECO:0000259" key="1">
    <source>
        <dbReference type="Pfam" id="PF07883"/>
    </source>
</evidence>